<dbReference type="GO" id="GO:0003677">
    <property type="term" value="F:DNA binding"/>
    <property type="evidence" value="ECO:0007669"/>
    <property type="project" value="UniProtKB-KW"/>
</dbReference>
<sequence>MLFDYPILKECPVFKGLTFEEINALFKQVHFQVKRYPDDHLVACAGDRVDHLMIVLSGSVKGEMMDFSGKTIKIEDIEAPKPVAIAFLFGRNNRYPVNVVSNKHSELLIVPKESVLKLFNKNETILLNYLNTISNRSQFLSQKIKFLSFQTVKGKIANYMLQIRQEDSMHLTLPLSQSQMGELFGVARPSIGRAMRELHNDGIVRANGKEIEILNIQKLKECLV</sequence>
<dbReference type="GO" id="GO:0003700">
    <property type="term" value="F:DNA-binding transcription factor activity"/>
    <property type="evidence" value="ECO:0007669"/>
    <property type="project" value="TreeGrafter"/>
</dbReference>
<dbReference type="InterPro" id="IPR050397">
    <property type="entry name" value="Env_Response_Regulators"/>
</dbReference>
<evidence type="ECO:0000256" key="2">
    <source>
        <dbReference type="ARBA" id="ARBA00023125"/>
    </source>
</evidence>
<dbReference type="InterPro" id="IPR018490">
    <property type="entry name" value="cNMP-bd_dom_sf"/>
</dbReference>
<dbReference type="InterPro" id="IPR012318">
    <property type="entry name" value="HTH_CRP"/>
</dbReference>
<reference evidence="5 6" key="1">
    <citation type="journal article" date="2014" name="Genome Announc.">
        <title>Draft Genome Sequence of Cytophaga fermentans JCM 21142T, a Facultative Anaerobe Isolated from Marine Mud.</title>
        <authorList>
            <person name="Starns D."/>
            <person name="Oshima K."/>
            <person name="Suda W."/>
            <person name="Iino T."/>
            <person name="Yuki M."/>
            <person name="Inoue J."/>
            <person name="Kitamura K."/>
            <person name="Iida T."/>
            <person name="Darby A."/>
            <person name="Hattori M."/>
            <person name="Ohkuma M."/>
        </authorList>
    </citation>
    <scope>NUCLEOTIDE SEQUENCE [LARGE SCALE GENOMIC DNA]</scope>
    <source>
        <strain evidence="5 6">JCM 21142</strain>
    </source>
</reference>
<dbReference type="PANTHER" id="PTHR24567:SF58">
    <property type="entry name" value="CYCLIC AMP-BINDING REGULATORY PROTEIN"/>
    <property type="match status" value="1"/>
</dbReference>
<dbReference type="InterPro" id="IPR036390">
    <property type="entry name" value="WH_DNA-bd_sf"/>
</dbReference>
<keyword evidence="1" id="KW-0805">Transcription regulation</keyword>
<keyword evidence="2" id="KW-0238">DNA-binding</keyword>
<evidence type="ECO:0000313" key="5">
    <source>
        <dbReference type="EMBL" id="GAF05620.1"/>
    </source>
</evidence>
<dbReference type="SUPFAM" id="SSF46785">
    <property type="entry name" value="Winged helix' DNA-binding domain"/>
    <property type="match status" value="1"/>
</dbReference>
<protein>
    <submittedName>
        <fullName evidence="5">cAMP regulatory protein</fullName>
    </submittedName>
</protein>
<dbReference type="AlphaFoldDB" id="W7Y430"/>
<organism evidence="5 6">
    <name type="scientific">Saccharicrinis fermentans DSM 9555 = JCM 21142</name>
    <dbReference type="NCBI Taxonomy" id="869213"/>
    <lineage>
        <taxon>Bacteria</taxon>
        <taxon>Pseudomonadati</taxon>
        <taxon>Bacteroidota</taxon>
        <taxon>Bacteroidia</taxon>
        <taxon>Marinilabiliales</taxon>
        <taxon>Marinilabiliaceae</taxon>
        <taxon>Saccharicrinis</taxon>
    </lineage>
</organism>
<name>W7Y430_9BACT</name>
<gene>
    <name evidence="5" type="ORF">JCM21142_104362</name>
</gene>
<dbReference type="OrthoDB" id="1116216at2"/>
<dbReference type="eggNOG" id="COG0664">
    <property type="taxonomic scope" value="Bacteria"/>
</dbReference>
<evidence type="ECO:0000313" key="6">
    <source>
        <dbReference type="Proteomes" id="UP000019402"/>
    </source>
</evidence>
<dbReference type="Pfam" id="PF13545">
    <property type="entry name" value="HTH_Crp_2"/>
    <property type="match status" value="1"/>
</dbReference>
<dbReference type="PROSITE" id="PS51063">
    <property type="entry name" value="HTH_CRP_2"/>
    <property type="match status" value="1"/>
</dbReference>
<accession>W7Y430</accession>
<dbReference type="CDD" id="cd00038">
    <property type="entry name" value="CAP_ED"/>
    <property type="match status" value="1"/>
</dbReference>
<dbReference type="SMART" id="SM00419">
    <property type="entry name" value="HTH_CRP"/>
    <property type="match status" value="1"/>
</dbReference>
<dbReference type="SUPFAM" id="SSF51206">
    <property type="entry name" value="cAMP-binding domain-like"/>
    <property type="match status" value="1"/>
</dbReference>
<dbReference type="PANTHER" id="PTHR24567">
    <property type="entry name" value="CRP FAMILY TRANSCRIPTIONAL REGULATORY PROTEIN"/>
    <property type="match status" value="1"/>
</dbReference>
<evidence type="ECO:0000256" key="1">
    <source>
        <dbReference type="ARBA" id="ARBA00023015"/>
    </source>
</evidence>
<proteinExistence type="predicted"/>
<evidence type="ECO:0000259" key="4">
    <source>
        <dbReference type="PROSITE" id="PS51063"/>
    </source>
</evidence>
<dbReference type="InterPro" id="IPR014710">
    <property type="entry name" value="RmlC-like_jellyroll"/>
</dbReference>
<dbReference type="Gene3D" id="2.60.120.10">
    <property type="entry name" value="Jelly Rolls"/>
    <property type="match status" value="1"/>
</dbReference>
<dbReference type="Proteomes" id="UP000019402">
    <property type="component" value="Unassembled WGS sequence"/>
</dbReference>
<comment type="caution">
    <text evidence="5">The sequence shown here is derived from an EMBL/GenBank/DDBJ whole genome shotgun (WGS) entry which is preliminary data.</text>
</comment>
<dbReference type="EMBL" id="BAMD01000101">
    <property type="protein sequence ID" value="GAF05620.1"/>
    <property type="molecule type" value="Genomic_DNA"/>
</dbReference>
<dbReference type="GO" id="GO:0005829">
    <property type="term" value="C:cytosol"/>
    <property type="evidence" value="ECO:0007669"/>
    <property type="project" value="TreeGrafter"/>
</dbReference>
<dbReference type="Pfam" id="PF00027">
    <property type="entry name" value="cNMP_binding"/>
    <property type="match status" value="1"/>
</dbReference>
<dbReference type="RefSeq" id="WP_027470745.1">
    <property type="nucleotide sequence ID" value="NZ_BAMD01000101.1"/>
</dbReference>
<dbReference type="STRING" id="869213.GCA_000517085_00770"/>
<keyword evidence="6" id="KW-1185">Reference proteome</keyword>
<keyword evidence="3" id="KW-0804">Transcription</keyword>
<dbReference type="InterPro" id="IPR000595">
    <property type="entry name" value="cNMP-bd_dom"/>
</dbReference>
<feature type="domain" description="HTH crp-type" evidence="4">
    <location>
        <begin position="150"/>
        <end position="217"/>
    </location>
</feature>
<evidence type="ECO:0000256" key="3">
    <source>
        <dbReference type="ARBA" id="ARBA00023163"/>
    </source>
</evidence>